<protein>
    <submittedName>
        <fullName evidence="1">Uncharacterized protein</fullName>
    </submittedName>
</protein>
<gene>
    <name evidence="1" type="ORF">LV84_04143</name>
</gene>
<dbReference type="OrthoDB" id="1443382at2"/>
<organism evidence="1 2">
    <name type="scientific">Algoriphagus ratkowskyi</name>
    <dbReference type="NCBI Taxonomy" id="57028"/>
    <lineage>
        <taxon>Bacteria</taxon>
        <taxon>Pseudomonadati</taxon>
        <taxon>Bacteroidota</taxon>
        <taxon>Cytophagia</taxon>
        <taxon>Cytophagales</taxon>
        <taxon>Cyclobacteriaceae</taxon>
        <taxon>Algoriphagus</taxon>
    </lineage>
</organism>
<evidence type="ECO:0000313" key="2">
    <source>
        <dbReference type="Proteomes" id="UP000249115"/>
    </source>
</evidence>
<accession>A0A2W7QNC2</accession>
<evidence type="ECO:0000313" key="1">
    <source>
        <dbReference type="EMBL" id="PZX49953.1"/>
    </source>
</evidence>
<name>A0A2W7QNC2_9BACT</name>
<dbReference type="EMBL" id="QKZU01000026">
    <property type="protein sequence ID" value="PZX49953.1"/>
    <property type="molecule type" value="Genomic_DNA"/>
</dbReference>
<dbReference type="Proteomes" id="UP000249115">
    <property type="component" value="Unassembled WGS sequence"/>
</dbReference>
<comment type="caution">
    <text evidence="1">The sequence shown here is derived from an EMBL/GenBank/DDBJ whole genome shotgun (WGS) entry which is preliminary data.</text>
</comment>
<proteinExistence type="predicted"/>
<dbReference type="RefSeq" id="WP_158093921.1">
    <property type="nucleotide sequence ID" value="NZ_MSSV01000034.1"/>
</dbReference>
<dbReference type="AlphaFoldDB" id="A0A2W7QNC2"/>
<reference evidence="1 2" key="1">
    <citation type="submission" date="2018-06" db="EMBL/GenBank/DDBJ databases">
        <title>Genomic Encyclopedia of Archaeal and Bacterial Type Strains, Phase II (KMG-II): from individual species to whole genera.</title>
        <authorList>
            <person name="Goeker M."/>
        </authorList>
    </citation>
    <scope>NUCLEOTIDE SEQUENCE [LARGE SCALE GENOMIC DNA]</scope>
    <source>
        <strain evidence="1 2">DSM 22686</strain>
    </source>
</reference>
<sequence length="49" mass="5847">MGYNTYTDKLRNPERFSLEDIIKLAIVIGTDYRKILDVIQKEIKEKFKV</sequence>